<reference evidence="1" key="1">
    <citation type="journal article" date="2014" name="Front. Microbiol.">
        <title>High frequency of phylogenetically diverse reductive dehalogenase-homologous genes in deep subseafloor sedimentary metagenomes.</title>
        <authorList>
            <person name="Kawai M."/>
            <person name="Futagami T."/>
            <person name="Toyoda A."/>
            <person name="Takaki Y."/>
            <person name="Nishi S."/>
            <person name="Hori S."/>
            <person name="Arai W."/>
            <person name="Tsubouchi T."/>
            <person name="Morono Y."/>
            <person name="Uchiyama I."/>
            <person name="Ito T."/>
            <person name="Fujiyama A."/>
            <person name="Inagaki F."/>
            <person name="Takami H."/>
        </authorList>
    </citation>
    <scope>NUCLEOTIDE SEQUENCE</scope>
    <source>
        <strain evidence="1">Expedition CK06-06</strain>
    </source>
</reference>
<gene>
    <name evidence="1" type="ORF">S01H4_53463</name>
</gene>
<feature type="non-terminal residue" evidence="1">
    <location>
        <position position="1"/>
    </location>
</feature>
<accession>X1FBV9</accession>
<protein>
    <submittedName>
        <fullName evidence="1">Uncharacterized protein</fullName>
    </submittedName>
</protein>
<sequence length="86" mass="10455">TISRVWVIKQSLHDEYNADKIDFLFFCRWLEKFDGFIIVALDEYAKQKAVEFAKLIRLKEANREWETGKNWEDYYDEFNTNNHEGN</sequence>
<proteinExistence type="predicted"/>
<comment type="caution">
    <text evidence="1">The sequence shown here is derived from an EMBL/GenBank/DDBJ whole genome shotgun (WGS) entry which is preliminary data.</text>
</comment>
<evidence type="ECO:0000313" key="1">
    <source>
        <dbReference type="EMBL" id="GAH18248.1"/>
    </source>
</evidence>
<dbReference type="AlphaFoldDB" id="X1FBV9"/>
<dbReference type="EMBL" id="BART01030665">
    <property type="protein sequence ID" value="GAH18248.1"/>
    <property type="molecule type" value="Genomic_DNA"/>
</dbReference>
<name>X1FBV9_9ZZZZ</name>
<organism evidence="1">
    <name type="scientific">marine sediment metagenome</name>
    <dbReference type="NCBI Taxonomy" id="412755"/>
    <lineage>
        <taxon>unclassified sequences</taxon>
        <taxon>metagenomes</taxon>
        <taxon>ecological metagenomes</taxon>
    </lineage>
</organism>